<keyword evidence="2" id="KW-1185">Reference proteome</keyword>
<gene>
    <name evidence="1" type="ORF">MILVUS5_LOCUS39261</name>
</gene>
<sequence>MSGDSVTLRLQKILDNFSDLQGRIEKQTSYLERQFKEDKPHDTWSFSNEGFTCYEEDESHKYPHLFHTRNPQLNNIACMITYMIKNLCQKKLVEEIQPVKLEWCQRVDMILEEQRKSQERIEDLLELLEKRYLTQDELTQILKRGEDRGKAIVIPEPEIQTQPKEKTSESKQLNISEKNQEIPDNKSEDNNQIIYDFSSEEASENENENPHFVKIEEHGETSGTKRPADFEKEFTKQKFQKVPHYYEPSQNPFQGQGVLDIDCSLDTAKDLRDWYNTNNVLIHLNEDLRNLGSVDIFNYLQYKTRGNAFKYISNLPPQVMGTMPLIGSLVTDWVYSLLVKEFKGWKDTVQSKEAFSNQNLWKITNLKICNMCYIDNFICEFQSYYYNIDNETRLSRGLLDLLYDKLPEGVSTQVKLYFTSISSEGKVDDTLGGRITVLKQWLTDKCSEKIAKREAKVSLCCDKLQNKVGNYGCNSRNPKKSRRNIRSYKKKKFRKIPFKKFRKGDKKFFRKKPPYPKRKTCSQNKKSCTCWLCHEEGHYANECPKRDNPKKNVLQAIYAIGYEPIESDVESDEEIYEYCTETDSEIDLDVEESTW</sequence>
<accession>A0ACB0M802</accession>
<protein>
    <submittedName>
        <fullName evidence="1">Uncharacterized protein</fullName>
    </submittedName>
</protein>
<organism evidence="1 2">
    <name type="scientific">Trifolium pratense</name>
    <name type="common">Red clover</name>
    <dbReference type="NCBI Taxonomy" id="57577"/>
    <lineage>
        <taxon>Eukaryota</taxon>
        <taxon>Viridiplantae</taxon>
        <taxon>Streptophyta</taxon>
        <taxon>Embryophyta</taxon>
        <taxon>Tracheophyta</taxon>
        <taxon>Spermatophyta</taxon>
        <taxon>Magnoliopsida</taxon>
        <taxon>eudicotyledons</taxon>
        <taxon>Gunneridae</taxon>
        <taxon>Pentapetalae</taxon>
        <taxon>rosids</taxon>
        <taxon>fabids</taxon>
        <taxon>Fabales</taxon>
        <taxon>Fabaceae</taxon>
        <taxon>Papilionoideae</taxon>
        <taxon>50 kb inversion clade</taxon>
        <taxon>NPAAA clade</taxon>
        <taxon>Hologalegina</taxon>
        <taxon>IRL clade</taxon>
        <taxon>Trifolieae</taxon>
        <taxon>Trifolium</taxon>
    </lineage>
</organism>
<evidence type="ECO:0000313" key="1">
    <source>
        <dbReference type="EMBL" id="CAJ2676539.1"/>
    </source>
</evidence>
<comment type="caution">
    <text evidence="1">The sequence shown here is derived from an EMBL/GenBank/DDBJ whole genome shotgun (WGS) entry which is preliminary data.</text>
</comment>
<reference evidence="1" key="1">
    <citation type="submission" date="2023-10" db="EMBL/GenBank/DDBJ databases">
        <authorList>
            <person name="Rodriguez Cubillos JULIANA M."/>
            <person name="De Vega J."/>
        </authorList>
    </citation>
    <scope>NUCLEOTIDE SEQUENCE</scope>
</reference>
<evidence type="ECO:0000313" key="2">
    <source>
        <dbReference type="Proteomes" id="UP001177021"/>
    </source>
</evidence>
<proteinExistence type="predicted"/>
<dbReference type="Proteomes" id="UP001177021">
    <property type="component" value="Unassembled WGS sequence"/>
</dbReference>
<name>A0ACB0M802_TRIPR</name>
<dbReference type="EMBL" id="CASHSV030000823">
    <property type="protein sequence ID" value="CAJ2676539.1"/>
    <property type="molecule type" value="Genomic_DNA"/>
</dbReference>